<dbReference type="InterPro" id="IPR011043">
    <property type="entry name" value="Gal_Oxase/kelch_b-propeller"/>
</dbReference>
<feature type="region of interest" description="Disordered" evidence="3">
    <location>
        <begin position="1577"/>
        <end position="1598"/>
    </location>
</feature>
<dbReference type="InterPro" id="IPR048266">
    <property type="entry name" value="Rax2-like_second"/>
</dbReference>
<feature type="region of interest" description="Disordered" evidence="3">
    <location>
        <begin position="1505"/>
        <end position="1527"/>
    </location>
</feature>
<evidence type="ECO:0000256" key="2">
    <source>
        <dbReference type="PROSITE-ProRule" id="PRU00192"/>
    </source>
</evidence>
<feature type="region of interest" description="Disordered" evidence="3">
    <location>
        <begin position="1970"/>
        <end position="1998"/>
    </location>
</feature>
<dbReference type="InterPro" id="IPR048265">
    <property type="entry name" value="Rax2-like_third"/>
</dbReference>
<dbReference type="PROSITE" id="PS50002">
    <property type="entry name" value="SH3"/>
    <property type="match status" value="1"/>
</dbReference>
<dbReference type="Pfam" id="PF00018">
    <property type="entry name" value="SH3_1"/>
    <property type="match status" value="1"/>
</dbReference>
<feature type="compositionally biased region" description="Low complexity" evidence="3">
    <location>
        <begin position="1869"/>
        <end position="1891"/>
    </location>
</feature>
<evidence type="ECO:0000256" key="1">
    <source>
        <dbReference type="ARBA" id="ARBA00022443"/>
    </source>
</evidence>
<feature type="compositionally biased region" description="Polar residues" evidence="3">
    <location>
        <begin position="1577"/>
        <end position="1586"/>
    </location>
</feature>
<feature type="region of interest" description="Disordered" evidence="3">
    <location>
        <begin position="1326"/>
        <end position="1375"/>
    </location>
</feature>
<accession>A0A163JEW8</accession>
<dbReference type="EMBL" id="LT552380">
    <property type="protein sequence ID" value="SAL98894.1"/>
    <property type="molecule type" value="Genomic_DNA"/>
</dbReference>
<name>A0A163JEW8_ABSGL</name>
<keyword evidence="4" id="KW-1133">Transmembrane helix</keyword>
<feature type="transmembrane region" description="Helical" evidence="4">
    <location>
        <begin position="1150"/>
        <end position="1171"/>
    </location>
</feature>
<evidence type="ECO:0000313" key="6">
    <source>
        <dbReference type="EMBL" id="SAL98894.1"/>
    </source>
</evidence>
<feature type="region of interest" description="Disordered" evidence="3">
    <location>
        <begin position="1786"/>
        <end position="1846"/>
    </location>
</feature>
<dbReference type="STRING" id="4829.A0A163JEW8"/>
<dbReference type="SUPFAM" id="SSF50965">
    <property type="entry name" value="Galactose oxidase, central domain"/>
    <property type="match status" value="2"/>
</dbReference>
<feature type="domain" description="SH3" evidence="5">
    <location>
        <begin position="2087"/>
        <end position="2159"/>
    </location>
</feature>
<feature type="compositionally biased region" description="Low complexity" evidence="3">
    <location>
        <begin position="1587"/>
        <end position="1598"/>
    </location>
</feature>
<feature type="region of interest" description="Disordered" evidence="3">
    <location>
        <begin position="1864"/>
        <end position="1958"/>
    </location>
</feature>
<organism evidence="6">
    <name type="scientific">Absidia glauca</name>
    <name type="common">Pin mould</name>
    <dbReference type="NCBI Taxonomy" id="4829"/>
    <lineage>
        <taxon>Eukaryota</taxon>
        <taxon>Fungi</taxon>
        <taxon>Fungi incertae sedis</taxon>
        <taxon>Mucoromycota</taxon>
        <taxon>Mucoromycotina</taxon>
        <taxon>Mucoromycetes</taxon>
        <taxon>Mucorales</taxon>
        <taxon>Cunninghamellaceae</taxon>
        <taxon>Absidia</taxon>
    </lineage>
</organism>
<keyword evidence="4" id="KW-0472">Membrane</keyword>
<evidence type="ECO:0000313" key="7">
    <source>
        <dbReference type="Proteomes" id="UP000078561"/>
    </source>
</evidence>
<feature type="transmembrane region" description="Helical" evidence="4">
    <location>
        <begin position="1183"/>
        <end position="1214"/>
    </location>
</feature>
<dbReference type="Proteomes" id="UP000078561">
    <property type="component" value="Unassembled WGS sequence"/>
</dbReference>
<protein>
    <recommendedName>
        <fullName evidence="5">SH3 domain-containing protein</fullName>
    </recommendedName>
</protein>
<dbReference type="InterPro" id="IPR001452">
    <property type="entry name" value="SH3_domain"/>
</dbReference>
<feature type="compositionally biased region" description="Polar residues" evidence="3">
    <location>
        <begin position="1801"/>
        <end position="1811"/>
    </location>
</feature>
<feature type="compositionally biased region" description="Polar residues" evidence="3">
    <location>
        <begin position="1365"/>
        <end position="1375"/>
    </location>
</feature>
<feature type="compositionally biased region" description="Polar residues" evidence="3">
    <location>
        <begin position="1892"/>
        <end position="1928"/>
    </location>
</feature>
<feature type="compositionally biased region" description="Low complexity" evidence="3">
    <location>
        <begin position="1515"/>
        <end position="1526"/>
    </location>
</feature>
<dbReference type="CDD" id="cd00174">
    <property type="entry name" value="SH3"/>
    <property type="match status" value="1"/>
</dbReference>
<dbReference type="PANTHER" id="PTHR31778:SF2">
    <property type="entry name" value="BUD SITE SELECTION PROTEIN RAX2"/>
    <property type="match status" value="1"/>
</dbReference>
<feature type="region of interest" description="Disordered" evidence="3">
    <location>
        <begin position="1540"/>
        <end position="1564"/>
    </location>
</feature>
<dbReference type="SUPFAM" id="SSF50044">
    <property type="entry name" value="SH3-domain"/>
    <property type="match status" value="1"/>
</dbReference>
<evidence type="ECO:0000256" key="3">
    <source>
        <dbReference type="SAM" id="MobiDB-lite"/>
    </source>
</evidence>
<sequence>MFSSTASYNNNTSDDPSSLLLRLFKASTTLFLLICAYSSLTSGTQIPNAVTSMIDLTSLEQMGLAGSYGGLSVVTDTHQLDQIPPHTSSALLYKNATLFTMLASTSLNGTISSSCRRGNDLYIAGHFQSINQQPNMGNIAKLTFSNSSSSDDDVTVTVTPLGKGVDGPVYAMYCDVDRIYVGGDFLAPVQASPGYGDSLASYGGKMAMWMISNGSWSAVPWKGVNGPVYTIDKFKNQMYFAGQFDSTADGQLNHAPASQPIDLSPLTTTLDTSGSDSDYNDAAGLVCSPGDDHPWLLEDNTPGYWQASFLYAVSPSLFRLNNTHYEGRGTNQFGILSLSNNHYFNMTFLDPVSGDRKFCTNNCSLSDDPSIQFQDFLVLDPSLTSAIRIEITSWYGLGGGLSSVEIYQSEIFVHADKAGNFPDCSSSEQTHLTTSSATTKGTWTKAEVGYTHYMISTIPANKVKSTTNAVTFTPYLAEPGNYTVMLYTPGCSDTKTAPCQQRTKVDVQIYWDPTASPVTVTLDQNSSKDRQDVIYTGPITAATNTTASFQPRVVLSVSKSATVPKSGNVIVVANAVQWIKAATLPGLSSVLVYNPQQQVSANMTHLPWSSLSPSALPWNSRVNAMEAVNNDLYLGGNFSFTGGNASYANVIKMDGKSGRLTPLTGGGLDGPVASMTHYESDLYIGGTFNGLATPTTHSSISKNVVRYNTQQQTWLNLSGGVDGPVTSVLLTDNQTSILVSGDYTGLYNTNNGTLNTTSGNTWWLPSTAAWAPTAAKPYLSGQVYASGGGDFGQQYYLGSIKAAQRYAAPHGFVYLNNQTHPTDPLPLLRSAAINSDEGDRITAGAFWNDPKHGNASTIILGGSFSLASSASKTIQNVALYQQGQWQGIGAEDWQGSINTMMVVGNRLFIGGIFSTPAMDTTPGSNSFAIYDLVNQTFVHVPDLHTSDGSPTLVNMIKYSDADGMVIVGGNFSTGGSLSCYGVCALDMAEYQWNNLGDGILGNVTDFVFIDNKLMVAGNLTLTNGTPVPVAAYDYSGNYWEPISSDSTENGLPGPCHAVSYDNNTRTTFFAGQQTNLSTAYIRMWNGQQFTSPNQDLGPGSTIQQLSVLPTITNTTSNLSGNTKAVLLVTGFLNLGGSGNVSAALYNGTTWIPYLVASDSNGAPGVFGRVFFKSYSMSVHNRRYMAVPFVILVSIASSLGVTFVLILASLVVLGVKRRQEAKVECAQPWTYAGKPPLAPDALLDMLTSGALATTGLYALSGGAGGDHDLDHSNEKGGNGFPLGSNQNGAVQDNGDDDDDGSTYGGAALGAGAALAAGATTMRNVTPSNEKLMSPPPAAYLSNPSSAFDGPYNATSREMATKPPPLNTQRSSLSTNPFRVSSPMIGMAYTDSPTSQQQQDTHASRGIVQGDVRWTDVNQDTSTLAYQNLPTNSQLQQHQQQPNTAMMTTMTMPVMSLAQVERFTHDSVLWPNNGEAQQQQQNLGQQPGQQPVMWTHTTPERGQAMITNNNASGDGIQQQPGQQSGQQPVMWAHTTPERGQAMIANNNTSGGDIQQQQQLEQQPVTWTHSVPERGQALVTNNNTDASDSQQQPPQQPAQQPVMWTNTVPERGQAMITSNNVTDSTLFSLPPSHNNSYDHPTAIGATTGFGAAAVAAAAMGARSSTMSVSTTSSSVDQQPRAATRAVTPSPFSSYTSALNYQSINDSHEHPTSQDEGESDENRIRWTHFDTEDSQDRLAINQVSNTTPSMYSQYSLGDYLGSSPMPSTHDLGTTTAGTTTAGASTASAFGLSGDGLSSDPDIARWTTSQQQQPPSDNVAAIPPLPVSTLNNSSNSHEEEDRPGSSMDRTTYTSGLRFSSVVLPDDIALPRKQSTSSSFDSSSSRRSSTVSSLASSYHQTINDFSHPQTTSNNISSQQKSTNDVFSAQQQPLASSSTTTNQHSTTNSSNTTQPPPLETFDTSTSEFRWSDIVASSSPIQTTSTSPLPIHPQSSSSPLDISSSPPSAVAAAATAATAATATAATAHSALDGRAASKKMIQDYFSSRDTTTNTAPPPPPGTLSAKRQKYKSDFKRAMQAALENNSKGNATCSQEQPYLYVAKFDFSAREHGELGFEKGDPIIVIDAEDDIWWMGYKDFKVGKDFDDDDDEPPQGVFPSNYVERATFLPY</sequence>
<gene>
    <name evidence="6" type="primary">ABSGL_04465.1 scaffold 5468</name>
</gene>
<dbReference type="Pfam" id="PF20843">
    <property type="entry name" value="Rax2_3"/>
    <property type="match status" value="1"/>
</dbReference>
<evidence type="ECO:0000259" key="5">
    <source>
        <dbReference type="PROSITE" id="PS50002"/>
    </source>
</evidence>
<evidence type="ECO:0000256" key="4">
    <source>
        <dbReference type="SAM" id="Phobius"/>
    </source>
</evidence>
<feature type="compositionally biased region" description="Polar residues" evidence="3">
    <location>
        <begin position="1505"/>
        <end position="1514"/>
    </location>
</feature>
<dbReference type="PANTHER" id="PTHR31778">
    <property type="entry name" value="BUD SITE SELECTION PROTEIN RAX2"/>
    <property type="match status" value="1"/>
</dbReference>
<keyword evidence="7" id="KW-1185">Reference proteome</keyword>
<reference evidence="6" key="1">
    <citation type="submission" date="2016-04" db="EMBL/GenBank/DDBJ databases">
        <authorList>
            <person name="Evans L.H."/>
            <person name="Alamgir A."/>
            <person name="Owens N."/>
            <person name="Weber N.D."/>
            <person name="Virtaneva K."/>
            <person name="Barbian K."/>
            <person name="Babar A."/>
            <person name="Rosenke K."/>
        </authorList>
    </citation>
    <scope>NUCLEOTIDE SEQUENCE [LARGE SCALE GENOMIC DNA]</scope>
    <source>
        <strain evidence="6">CBS 101.48</strain>
    </source>
</reference>
<dbReference type="SMART" id="SM00326">
    <property type="entry name" value="SH3"/>
    <property type="match status" value="1"/>
</dbReference>
<dbReference type="Pfam" id="PF20842">
    <property type="entry name" value="Rax2_2"/>
    <property type="match status" value="1"/>
</dbReference>
<proteinExistence type="predicted"/>
<keyword evidence="4" id="KW-0812">Transmembrane</keyword>
<feature type="region of interest" description="Disordered" evidence="3">
    <location>
        <begin position="2039"/>
        <end position="2058"/>
    </location>
</feature>
<dbReference type="InterPro" id="IPR036028">
    <property type="entry name" value="SH3-like_dom_sf"/>
</dbReference>
<dbReference type="Pfam" id="PF12768">
    <property type="entry name" value="Rax2"/>
    <property type="match status" value="1"/>
</dbReference>
<dbReference type="Gene3D" id="2.30.30.40">
    <property type="entry name" value="SH3 Domains"/>
    <property type="match status" value="1"/>
</dbReference>
<dbReference type="GO" id="GO:1902929">
    <property type="term" value="C:plasma membrane of growing cell tip"/>
    <property type="evidence" value="ECO:0007669"/>
    <property type="project" value="TreeGrafter"/>
</dbReference>
<feature type="compositionally biased region" description="Polar residues" evidence="3">
    <location>
        <begin position="1541"/>
        <end position="1551"/>
    </location>
</feature>
<dbReference type="OMA" id="DDIWWMG"/>
<feature type="compositionally biased region" description="Low complexity" evidence="3">
    <location>
        <begin position="1929"/>
        <end position="1946"/>
    </location>
</feature>
<feature type="region of interest" description="Disordered" evidence="3">
    <location>
        <begin position="1666"/>
        <end position="1688"/>
    </location>
</feature>
<dbReference type="InterPro" id="IPR024982">
    <property type="entry name" value="Rax2-like_C"/>
</dbReference>
<feature type="region of interest" description="Disordered" evidence="3">
    <location>
        <begin position="1266"/>
        <end position="1303"/>
    </location>
</feature>
<dbReference type="InParanoid" id="A0A163JEW8"/>
<keyword evidence="1 2" id="KW-0728">SH3 domain</keyword>
<dbReference type="OrthoDB" id="2503993at2759"/>